<keyword evidence="1" id="KW-1133">Transmembrane helix</keyword>
<gene>
    <name evidence="2" type="ORF">DCF19_05580</name>
</gene>
<feature type="transmembrane region" description="Helical" evidence="1">
    <location>
        <begin position="229"/>
        <end position="249"/>
    </location>
</feature>
<keyword evidence="1" id="KW-0472">Membrane</keyword>
<organism evidence="2 3">
    <name type="scientific">Pseudanabaena frigida</name>
    <dbReference type="NCBI Taxonomy" id="945775"/>
    <lineage>
        <taxon>Bacteria</taxon>
        <taxon>Bacillati</taxon>
        <taxon>Cyanobacteriota</taxon>
        <taxon>Cyanophyceae</taxon>
        <taxon>Pseudanabaenales</taxon>
        <taxon>Pseudanabaenaceae</taxon>
        <taxon>Pseudanabaena</taxon>
    </lineage>
</organism>
<feature type="transmembrane region" description="Helical" evidence="1">
    <location>
        <begin position="44"/>
        <end position="65"/>
    </location>
</feature>
<proteinExistence type="predicted"/>
<evidence type="ECO:0000313" key="2">
    <source>
        <dbReference type="EMBL" id="PZO43413.1"/>
    </source>
</evidence>
<dbReference type="EMBL" id="QBML01000005">
    <property type="protein sequence ID" value="PZO43413.1"/>
    <property type="molecule type" value="Genomic_DNA"/>
</dbReference>
<feature type="transmembrane region" description="Helical" evidence="1">
    <location>
        <begin position="139"/>
        <end position="163"/>
    </location>
</feature>
<reference evidence="2 3" key="2">
    <citation type="submission" date="2018-06" db="EMBL/GenBank/DDBJ databases">
        <title>Metagenomic assembly of (sub)arctic Cyanobacteria and their associated microbiome from non-axenic cultures.</title>
        <authorList>
            <person name="Baurain D."/>
        </authorList>
    </citation>
    <scope>NUCLEOTIDE SEQUENCE [LARGE SCALE GENOMIC DNA]</scope>
    <source>
        <strain evidence="2">ULC066bin1</strain>
    </source>
</reference>
<comment type="caution">
    <text evidence="2">The sequence shown here is derived from an EMBL/GenBank/DDBJ whole genome shotgun (WGS) entry which is preliminary data.</text>
</comment>
<evidence type="ECO:0000313" key="3">
    <source>
        <dbReference type="Proteomes" id="UP000249467"/>
    </source>
</evidence>
<dbReference type="Proteomes" id="UP000249467">
    <property type="component" value="Unassembled WGS sequence"/>
</dbReference>
<feature type="transmembrane region" description="Helical" evidence="1">
    <location>
        <begin position="255"/>
        <end position="271"/>
    </location>
</feature>
<reference evidence="2 3" key="1">
    <citation type="submission" date="2018-04" db="EMBL/GenBank/DDBJ databases">
        <authorList>
            <person name="Go L.Y."/>
            <person name="Mitchell J.A."/>
        </authorList>
    </citation>
    <scope>NUCLEOTIDE SEQUENCE [LARGE SCALE GENOMIC DNA]</scope>
    <source>
        <strain evidence="2">ULC066bin1</strain>
    </source>
</reference>
<feature type="transmembrane region" description="Helical" evidence="1">
    <location>
        <begin position="200"/>
        <end position="217"/>
    </location>
</feature>
<feature type="transmembrane region" description="Helical" evidence="1">
    <location>
        <begin position="276"/>
        <end position="296"/>
    </location>
</feature>
<feature type="transmembrane region" description="Helical" evidence="1">
    <location>
        <begin position="99"/>
        <end position="119"/>
    </location>
</feature>
<feature type="transmembrane region" description="Helical" evidence="1">
    <location>
        <begin position="302"/>
        <end position="320"/>
    </location>
</feature>
<dbReference type="AlphaFoldDB" id="A0A2W4WE97"/>
<protein>
    <submittedName>
        <fullName evidence="2">DUF2157 domain-containing protein</fullName>
    </submittedName>
</protein>
<name>A0A2W4WE97_9CYAN</name>
<keyword evidence="1" id="KW-0812">Transmembrane</keyword>
<feature type="transmembrane region" description="Helical" evidence="1">
    <location>
        <begin position="72"/>
        <end position="93"/>
    </location>
</feature>
<accession>A0A2W4WE97</accession>
<sequence>MQIDKEDLDWAVAEDLIDANVAEHLWQAWLLRKQHVPKFNFANVAYYFGALIVIFGMVFFLTLAWESLGGKGIFAIACIYILIFAMTGRHLWFDRGLKVPGGLLTTIAVCMVPLAIYGFQRMTGIWPYGDPGSYRNYHVWVKASWFYMELGTIVSGLLALWWIRFPFLTMPIAYSLWYMSMDLTPLIFGKNEYAWNERCLVSFWFGIATIVIAFFIDRRIRRSQGDFAFWLYLSGLMAFWGGLTLMNSGGEWERFLYFLINLFLILLSVVLRRRVFVIFGAMGVIGYVGHLAYTVFSNSLMFPIALSFVGVLIIFAGIQYQKNYTTWELWLHRFLPESLLQLLPKDI</sequence>
<evidence type="ECO:0000256" key="1">
    <source>
        <dbReference type="SAM" id="Phobius"/>
    </source>
</evidence>